<organism evidence="1 2">
    <name type="scientific">Fusarium ambrosium</name>
    <dbReference type="NCBI Taxonomy" id="131363"/>
    <lineage>
        <taxon>Eukaryota</taxon>
        <taxon>Fungi</taxon>
        <taxon>Dikarya</taxon>
        <taxon>Ascomycota</taxon>
        <taxon>Pezizomycotina</taxon>
        <taxon>Sordariomycetes</taxon>
        <taxon>Hypocreomycetidae</taxon>
        <taxon>Hypocreales</taxon>
        <taxon>Nectriaceae</taxon>
        <taxon>Fusarium</taxon>
        <taxon>Fusarium solani species complex</taxon>
    </lineage>
</organism>
<reference evidence="1 2" key="1">
    <citation type="submission" date="2017-06" db="EMBL/GenBank/DDBJ databases">
        <title>Cmopartive genomic analysis of Ambrosia Fusariam Clade fungi.</title>
        <authorList>
            <person name="Stajich J.E."/>
            <person name="Carrillo J."/>
            <person name="Kijimoto T."/>
            <person name="Eskalen A."/>
            <person name="O'Donnell K."/>
            <person name="Kasson M."/>
        </authorList>
    </citation>
    <scope>NUCLEOTIDE SEQUENCE [LARGE SCALE GENOMIC DNA]</scope>
    <source>
        <strain evidence="1 2">NRRL 20438</strain>
    </source>
</reference>
<dbReference type="AlphaFoldDB" id="A0A428TWG1"/>
<protein>
    <submittedName>
        <fullName evidence="1">Uncharacterized protein</fullName>
    </submittedName>
</protein>
<evidence type="ECO:0000313" key="2">
    <source>
        <dbReference type="Proteomes" id="UP000288429"/>
    </source>
</evidence>
<gene>
    <name evidence="1" type="ORF">CDV31_009181</name>
</gene>
<proteinExistence type="predicted"/>
<sequence length="136" mass="14911">MSIRETVISMASQLDDMSIPDATRHQEIIDAVGETGSSLQGSLQIHSETLSNQVSSESEATRQTILGAIDGLTSAIDSSYLFPTLPRSVVEYDPSLQTAAIRGGARIEGQILELLNFRPRLHRQRAISETYKDTYS</sequence>
<dbReference type="Proteomes" id="UP000288429">
    <property type="component" value="Unassembled WGS sequence"/>
</dbReference>
<keyword evidence="2" id="KW-1185">Reference proteome</keyword>
<name>A0A428TWG1_9HYPO</name>
<evidence type="ECO:0000313" key="1">
    <source>
        <dbReference type="EMBL" id="RSM06407.1"/>
    </source>
</evidence>
<accession>A0A428TWG1</accession>
<dbReference type="EMBL" id="NIZV01000127">
    <property type="protein sequence ID" value="RSM06407.1"/>
    <property type="molecule type" value="Genomic_DNA"/>
</dbReference>
<comment type="caution">
    <text evidence="1">The sequence shown here is derived from an EMBL/GenBank/DDBJ whole genome shotgun (WGS) entry which is preliminary data.</text>
</comment>